<keyword evidence="10" id="KW-1185">Reference proteome</keyword>
<dbReference type="Pfam" id="PF00515">
    <property type="entry name" value="TPR_1"/>
    <property type="match status" value="2"/>
</dbReference>
<evidence type="ECO:0000256" key="4">
    <source>
        <dbReference type="ARBA" id="ARBA00022490"/>
    </source>
</evidence>
<feature type="repeat" description="TPR" evidence="8">
    <location>
        <begin position="1106"/>
        <end position="1139"/>
    </location>
</feature>
<name>A0A6A1VSG0_9ROSI</name>
<dbReference type="InterPro" id="IPR019734">
    <property type="entry name" value="TPR_rpt"/>
</dbReference>
<dbReference type="InterPro" id="IPR024111">
    <property type="entry name" value="PEX5/PEX5L"/>
</dbReference>
<evidence type="ECO:0000256" key="2">
    <source>
        <dbReference type="ARBA" id="ARBA00004496"/>
    </source>
</evidence>
<evidence type="ECO:0000256" key="8">
    <source>
        <dbReference type="PROSITE-ProRule" id="PRU00339"/>
    </source>
</evidence>
<feature type="repeat" description="TPR" evidence="8">
    <location>
        <begin position="670"/>
        <end position="703"/>
    </location>
</feature>
<comment type="caution">
    <text evidence="9">The sequence shown here is derived from an EMBL/GenBank/DDBJ whole genome shotgun (WGS) entry which is preliminary data.</text>
</comment>
<dbReference type="Pfam" id="PF13432">
    <property type="entry name" value="TPR_16"/>
    <property type="match status" value="4"/>
</dbReference>
<organism evidence="9 10">
    <name type="scientific">Morella rubra</name>
    <name type="common">Chinese bayberry</name>
    <dbReference type="NCBI Taxonomy" id="262757"/>
    <lineage>
        <taxon>Eukaryota</taxon>
        <taxon>Viridiplantae</taxon>
        <taxon>Streptophyta</taxon>
        <taxon>Embryophyta</taxon>
        <taxon>Tracheophyta</taxon>
        <taxon>Spermatophyta</taxon>
        <taxon>Magnoliopsida</taxon>
        <taxon>eudicotyledons</taxon>
        <taxon>Gunneridae</taxon>
        <taxon>Pentapetalae</taxon>
        <taxon>rosids</taxon>
        <taxon>fabids</taxon>
        <taxon>Fagales</taxon>
        <taxon>Myricaceae</taxon>
        <taxon>Morella</taxon>
    </lineage>
</organism>
<dbReference type="GO" id="GO:0016560">
    <property type="term" value="P:protein import into peroxisome matrix, docking"/>
    <property type="evidence" value="ECO:0007669"/>
    <property type="project" value="TreeGrafter"/>
</dbReference>
<feature type="repeat" description="TPR" evidence="8">
    <location>
        <begin position="602"/>
        <end position="635"/>
    </location>
</feature>
<feature type="repeat" description="TPR" evidence="8">
    <location>
        <begin position="1140"/>
        <end position="1173"/>
    </location>
</feature>
<keyword evidence="6 8" id="KW-0802">TPR repeat</keyword>
<dbReference type="GO" id="GO:0005829">
    <property type="term" value="C:cytosol"/>
    <property type="evidence" value="ECO:0007669"/>
    <property type="project" value="TreeGrafter"/>
</dbReference>
<protein>
    <submittedName>
        <fullName evidence="9">Peroxisome biogenesis protein 5</fullName>
    </submittedName>
</protein>
<dbReference type="AlphaFoldDB" id="A0A6A1VSG0"/>
<dbReference type="SUPFAM" id="SSF48452">
    <property type="entry name" value="TPR-like"/>
    <property type="match status" value="2"/>
</dbReference>
<dbReference type="GO" id="GO:0005052">
    <property type="term" value="F:peroxisome matrix targeting signal-1 binding"/>
    <property type="evidence" value="ECO:0007669"/>
    <property type="project" value="TreeGrafter"/>
</dbReference>
<evidence type="ECO:0000256" key="3">
    <source>
        <dbReference type="ARBA" id="ARBA00005348"/>
    </source>
</evidence>
<dbReference type="PROSITE" id="PS50293">
    <property type="entry name" value="TPR_REGION"/>
    <property type="match status" value="4"/>
</dbReference>
<dbReference type="PROSITE" id="PS50005">
    <property type="entry name" value="TPR"/>
    <property type="match status" value="6"/>
</dbReference>
<gene>
    <name evidence="9" type="ORF">CJ030_MR4G015947</name>
</gene>
<proteinExistence type="inferred from homology"/>
<evidence type="ECO:0000313" key="9">
    <source>
        <dbReference type="EMBL" id="KAB1214976.1"/>
    </source>
</evidence>
<keyword evidence="7" id="KW-0576">Peroxisome</keyword>
<comment type="similarity">
    <text evidence="3">Belongs to the peroxisomal targeting signal receptor family.</text>
</comment>
<dbReference type="SMART" id="SM00028">
    <property type="entry name" value="TPR"/>
    <property type="match status" value="6"/>
</dbReference>
<dbReference type="EMBL" id="RXIC02000022">
    <property type="protein sequence ID" value="KAB1214976.1"/>
    <property type="molecule type" value="Genomic_DNA"/>
</dbReference>
<evidence type="ECO:0000256" key="7">
    <source>
        <dbReference type="ARBA" id="ARBA00023140"/>
    </source>
</evidence>
<evidence type="ECO:0000256" key="1">
    <source>
        <dbReference type="ARBA" id="ARBA00004275"/>
    </source>
</evidence>
<comment type="subcellular location">
    <subcellularLocation>
        <location evidence="2">Cytoplasm</location>
    </subcellularLocation>
    <subcellularLocation>
        <location evidence="1">Peroxisome</location>
    </subcellularLocation>
</comment>
<sequence>MAMRELVTGGAACAVPGSSSSSNPLGALANAFIGSSSKIEEKIKEIPTSVPTSSERHFFPETADHLGALDQPHVDPGAQGSDFLRGFRLAGPGELASAWDEIQHPHVLPPPQGRESQTHLPELDRVYDRATIPQPQQSILDGPPQRVLSSFLHSFVDSSRGGVPFRPTPLPMLGLSEGDKQCIRDRSSIMARHFFADKSEDFINAQVNALLCSLDIDGEARAKGPLPGRFRELEDYWNESQGILKPGAHAADGWVAEFNHQKMEHGDGNTWAHSFEQQYGANGWASEFEQLTSVDHIRGANISNLAAMEQTRMLANTLAQNDDPKFQNSKFLQFVSKMSRGELIIDDNQVKEPTLSASGDWAAEYQQQYKRSPAWADEFEEFASGLCFPDSSAFQLSHGPDQWGNEFSAEQEQHGQADNQWVNEFSKLHVHDWAEEFGRQAGEGALEENSADNWANAFDEYLNEQVAAKQRSDTSRGLYVFSDMNPYVGHPNPLKEGQDLFRKGLLSEAVLALEAEVLKNPDNAEGWRLLGIAHAENDDDQQWCMTYFGELEQAAALKYLYGWLRHHPKYGTLAPPELSDSLYYADVARLFNEAAQMSPDDADVHIVLGVLYNLSREFDKAIASFQTALKLKPHDYSLWNKLGATQANSVQSADAILAYQKALDLKPNYVRAWANMGISYANQGMYEESIRYYVRALAMNPKADNAWQYLRISLSCASRNDMLEACDSRNLDVLQKEFPLVVLRLECEVGKLNMGEIVGNLTSVDHIRGANISNLAAMEQTRMLANTLAQNDDPKFQNSKFLQFVSKMSRGELIIDDNQVKEPTLSASGDWAAEYQQQYKRSPAWADEFEEFASGLCFPDSSAFQLSHGPDQWGNEFSAEQEQHGQADNQWVNEFSKLHVHDWAEEFGRQAGEGALEENSADNWANAFDEYLNEQVAAKQRSDTSRGLYVFSDMNPYVGHPNPLKEGQDLFRKGLLSEAVLALEAEVLKNPDNAEGWRLLGIAHAENDDDQQWCMTYFGELEQAAALKYLYGWLRHHPKYGTLAPPELSDSLYYADVARLFNEAAQMSPDDADVHIVLGVLYNLSREFDKAIASFQTALKLKPHDYSLWNKLGATQANSVQSADAILAYQKALDLKPNYVRAWANMGISYANQGMYEESIRYYVRALAMNPKADNAWQYLRISLSCASRNDMLEACDSRNLDVLQKEFPL</sequence>
<reference evidence="9 10" key="1">
    <citation type="journal article" date="2019" name="Plant Biotechnol. J.">
        <title>The red bayberry genome and genetic basis of sex determination.</title>
        <authorList>
            <person name="Jia H.M."/>
            <person name="Jia H.J."/>
            <person name="Cai Q.L."/>
            <person name="Wang Y."/>
            <person name="Zhao H.B."/>
            <person name="Yang W.F."/>
            <person name="Wang G.Y."/>
            <person name="Li Y.H."/>
            <person name="Zhan D.L."/>
            <person name="Shen Y.T."/>
            <person name="Niu Q.F."/>
            <person name="Chang L."/>
            <person name="Qiu J."/>
            <person name="Zhao L."/>
            <person name="Xie H.B."/>
            <person name="Fu W.Y."/>
            <person name="Jin J."/>
            <person name="Li X.W."/>
            <person name="Jiao Y."/>
            <person name="Zhou C.C."/>
            <person name="Tu T."/>
            <person name="Chai C.Y."/>
            <person name="Gao J.L."/>
            <person name="Fan L.J."/>
            <person name="van de Weg E."/>
            <person name="Wang J.Y."/>
            <person name="Gao Z.S."/>
        </authorList>
    </citation>
    <scope>NUCLEOTIDE SEQUENCE [LARGE SCALE GENOMIC DNA]</scope>
    <source>
        <tissue evidence="9">Leaves</tissue>
    </source>
</reference>
<dbReference type="OrthoDB" id="10006023at2759"/>
<dbReference type="PANTHER" id="PTHR10130:SF0">
    <property type="entry name" value="GH08708P"/>
    <property type="match status" value="1"/>
</dbReference>
<dbReference type="PANTHER" id="PTHR10130">
    <property type="entry name" value="PEROXISOMAL TARGETING SIGNAL 1 RECEPTOR PEX5"/>
    <property type="match status" value="1"/>
</dbReference>
<dbReference type="Proteomes" id="UP000516437">
    <property type="component" value="Chromosome 4"/>
</dbReference>
<dbReference type="Gene3D" id="1.25.40.10">
    <property type="entry name" value="Tetratricopeptide repeat domain"/>
    <property type="match status" value="2"/>
</dbReference>
<evidence type="ECO:0000256" key="6">
    <source>
        <dbReference type="ARBA" id="ARBA00022803"/>
    </source>
</evidence>
<keyword evidence="5" id="KW-0677">Repeat</keyword>
<keyword evidence="4" id="KW-0963">Cytoplasm</keyword>
<evidence type="ECO:0000256" key="5">
    <source>
        <dbReference type="ARBA" id="ARBA00022737"/>
    </source>
</evidence>
<feature type="repeat" description="TPR" evidence="8">
    <location>
        <begin position="1072"/>
        <end position="1105"/>
    </location>
</feature>
<evidence type="ECO:0000313" key="10">
    <source>
        <dbReference type="Proteomes" id="UP000516437"/>
    </source>
</evidence>
<dbReference type="InterPro" id="IPR011990">
    <property type="entry name" value="TPR-like_helical_dom_sf"/>
</dbReference>
<dbReference type="GO" id="GO:0005778">
    <property type="term" value="C:peroxisomal membrane"/>
    <property type="evidence" value="ECO:0007669"/>
    <property type="project" value="TreeGrafter"/>
</dbReference>
<accession>A0A6A1VSG0</accession>
<feature type="repeat" description="TPR" evidence="8">
    <location>
        <begin position="636"/>
        <end position="669"/>
    </location>
</feature>